<keyword evidence="5" id="KW-1185">Reference proteome</keyword>
<dbReference type="InterPro" id="IPR019954">
    <property type="entry name" value="Ubiquitin_CS"/>
</dbReference>
<dbReference type="PANTHER" id="PTHR10666">
    <property type="entry name" value="UBIQUITIN"/>
    <property type="match status" value="1"/>
</dbReference>
<dbReference type="EMBL" id="JAFFHA010000001">
    <property type="protein sequence ID" value="KAK4659064.1"/>
    <property type="molecule type" value="Genomic_DNA"/>
</dbReference>
<dbReference type="PROSITE" id="PS50053">
    <property type="entry name" value="UBIQUITIN_2"/>
    <property type="match status" value="1"/>
</dbReference>
<evidence type="ECO:0000259" key="3">
    <source>
        <dbReference type="PROSITE" id="PS50053"/>
    </source>
</evidence>
<dbReference type="PRINTS" id="PR00348">
    <property type="entry name" value="UBIQUITIN"/>
</dbReference>
<gene>
    <name evidence="4" type="ORF">QC762_106990</name>
</gene>
<dbReference type="InterPro" id="IPR029071">
    <property type="entry name" value="Ubiquitin-like_domsf"/>
</dbReference>
<protein>
    <recommendedName>
        <fullName evidence="3">Ubiquitin-like domain-containing protein</fullName>
    </recommendedName>
</protein>
<evidence type="ECO:0000313" key="4">
    <source>
        <dbReference type="EMBL" id="KAK4659064.1"/>
    </source>
</evidence>
<evidence type="ECO:0000256" key="2">
    <source>
        <dbReference type="SAM" id="MobiDB-lite"/>
    </source>
</evidence>
<feature type="region of interest" description="Disordered" evidence="2">
    <location>
        <begin position="9"/>
        <end position="34"/>
    </location>
</feature>
<dbReference type="RefSeq" id="XP_062748036.1">
    <property type="nucleotide sequence ID" value="XM_062885105.1"/>
</dbReference>
<accession>A0ABR0GTY4</accession>
<dbReference type="Pfam" id="PF00240">
    <property type="entry name" value="ubiquitin"/>
    <property type="match status" value="1"/>
</dbReference>
<dbReference type="SUPFAM" id="SSF54236">
    <property type="entry name" value="Ubiquitin-like"/>
    <property type="match status" value="1"/>
</dbReference>
<name>A0ABR0GTY4_9PEZI</name>
<dbReference type="InterPro" id="IPR019956">
    <property type="entry name" value="Ubiquitin_dom"/>
</dbReference>
<feature type="domain" description="Ubiquitin-like" evidence="3">
    <location>
        <begin position="125"/>
        <end position="196"/>
    </location>
</feature>
<comment type="caution">
    <text evidence="4">The sequence shown here is derived from an EMBL/GenBank/DDBJ whole genome shotgun (WGS) entry which is preliminary data.</text>
</comment>
<sequence length="197" mass="21361">MGLIHYQAAPSEPSLRLTHQPHTNRPTRGPTINLPAPLTPPCGRLLGQQLPSMVGGSLGDCCLSSLPALLTGVVFFLFLPATTFTTIPRVLDLEEQQPTDKQLSLISPKNLLVERHKSQTPRCSVRTLTGKEIELNVEGSDKVSKIKELVEEKEGIPPVQQRLIFGGKQMVDDKTADDYGLEGGATLHLVLALRGGL</sequence>
<dbReference type="Proteomes" id="UP001323405">
    <property type="component" value="Unassembled WGS sequence"/>
</dbReference>
<keyword evidence="1" id="KW-0833">Ubl conjugation pathway</keyword>
<proteinExistence type="predicted"/>
<evidence type="ECO:0000256" key="1">
    <source>
        <dbReference type="ARBA" id="ARBA00022786"/>
    </source>
</evidence>
<dbReference type="CDD" id="cd01806">
    <property type="entry name" value="Ubl_NEDD8"/>
    <property type="match status" value="1"/>
</dbReference>
<dbReference type="Gene3D" id="3.10.20.90">
    <property type="entry name" value="Phosphatidylinositol 3-kinase Catalytic Subunit, Chain A, domain 1"/>
    <property type="match status" value="1"/>
</dbReference>
<dbReference type="InterPro" id="IPR050158">
    <property type="entry name" value="Ubiquitin_ubiquitin-like"/>
</dbReference>
<dbReference type="PROSITE" id="PS00299">
    <property type="entry name" value="UBIQUITIN_1"/>
    <property type="match status" value="1"/>
</dbReference>
<organism evidence="4 5">
    <name type="scientific">Podospora pseudocomata</name>
    <dbReference type="NCBI Taxonomy" id="2093779"/>
    <lineage>
        <taxon>Eukaryota</taxon>
        <taxon>Fungi</taxon>
        <taxon>Dikarya</taxon>
        <taxon>Ascomycota</taxon>
        <taxon>Pezizomycotina</taxon>
        <taxon>Sordariomycetes</taxon>
        <taxon>Sordariomycetidae</taxon>
        <taxon>Sordariales</taxon>
        <taxon>Podosporaceae</taxon>
        <taxon>Podospora</taxon>
    </lineage>
</organism>
<dbReference type="GeneID" id="87905012"/>
<dbReference type="InterPro" id="IPR038738">
    <property type="entry name" value="Nedd8-like"/>
</dbReference>
<evidence type="ECO:0000313" key="5">
    <source>
        <dbReference type="Proteomes" id="UP001323405"/>
    </source>
</evidence>
<dbReference type="SMART" id="SM00213">
    <property type="entry name" value="UBQ"/>
    <property type="match status" value="1"/>
</dbReference>
<reference evidence="4 5" key="1">
    <citation type="journal article" date="2023" name="bioRxiv">
        <title>High-quality genome assemblies of four members of thePodospora anserinaspecies complex.</title>
        <authorList>
            <person name="Ament-Velasquez S.L."/>
            <person name="Vogan A.A."/>
            <person name="Wallerman O."/>
            <person name="Hartmann F."/>
            <person name="Gautier V."/>
            <person name="Silar P."/>
            <person name="Giraud T."/>
            <person name="Johannesson H."/>
        </authorList>
    </citation>
    <scope>NUCLEOTIDE SEQUENCE [LARGE SCALE GENOMIC DNA]</scope>
    <source>
        <strain evidence="4 5">CBS 415.72m</strain>
    </source>
</reference>
<dbReference type="InterPro" id="IPR000626">
    <property type="entry name" value="Ubiquitin-like_dom"/>
</dbReference>